<gene>
    <name evidence="1" type="ORF">AZO1586R_1426</name>
</gene>
<protein>
    <submittedName>
        <fullName evidence="1">Uncharacterized protein</fullName>
    </submittedName>
</protein>
<proteinExistence type="predicted"/>
<comment type="caution">
    <text evidence="1">The sequence shown here is derived from an EMBL/GenBank/DDBJ whole genome shotgun (WGS) entry which is preliminary data.</text>
</comment>
<sequence length="447" mass="48733">MPNQNDSPPVLSGNVPAQPDYTLCKNIADLKITNNSGYEGLYVNFNTDDAVQTVFVIEADRIGFDPVLQQVSWNNVVVGTASRSSVFQQPTYSELFNVDVSQDPVYNVQVLSSTSNITGWGHSASMSTNSIGHNGVLRFRASPRIQSGRALGLSTVMTKDFKQLDYAIVGGEMGRFFVAEKGKKMFDIEVSKYTDILTIERHNSDTINYCLNGKVFYTSATKSTADLYFIAIFYDAYAQANCILMNYDIYGDLTIEFNENATEVAVEAVVKAVSYQGTAKTVGLSVTNNTGLESAKTLAIKVPSTLSIPVLSGTIPRVHDMTLFEKCADLSISHEGIYSGLQVRFNTPYPQFTSFVVREINNVSFKADTRKISYNGVIIGTGNTAADMVKKGLIITFNDDAIKASVEEVTRAIGVNFQANAQDVTLSLVSYNGDKSVKTLTISAPFG</sequence>
<evidence type="ECO:0000313" key="2">
    <source>
        <dbReference type="Proteomes" id="UP000635628"/>
    </source>
</evidence>
<accession>A0ACA8ZQR7</accession>
<name>A0ACA8ZQR7_9GAMM</name>
<dbReference type="Proteomes" id="UP000635628">
    <property type="component" value="Unassembled WGS sequence"/>
</dbReference>
<keyword evidence="2" id="KW-1185">Reference proteome</keyword>
<reference evidence="1" key="1">
    <citation type="submission" date="2020-05" db="EMBL/GenBank/DDBJ databases">
        <authorList>
            <person name="Petersen J."/>
            <person name="Sayavedra L."/>
        </authorList>
    </citation>
    <scope>NUCLEOTIDE SEQUENCE</scope>
    <source>
        <strain evidence="1">B azoricus SOX Menez Gwen</strain>
    </source>
</reference>
<evidence type="ECO:0000313" key="1">
    <source>
        <dbReference type="EMBL" id="CAB5502402.1"/>
    </source>
</evidence>
<organism evidence="1 2">
    <name type="scientific">Bathymodiolus azoricus thioautotrophic gill symbiont</name>
    <dbReference type="NCBI Taxonomy" id="235205"/>
    <lineage>
        <taxon>Bacteria</taxon>
        <taxon>Pseudomonadati</taxon>
        <taxon>Pseudomonadota</taxon>
        <taxon>Gammaproteobacteria</taxon>
        <taxon>sulfur-oxidizing symbionts</taxon>
    </lineage>
</organism>
<dbReference type="EMBL" id="CAESAP020000211">
    <property type="protein sequence ID" value="CAB5502402.1"/>
    <property type="molecule type" value="Genomic_DNA"/>
</dbReference>